<dbReference type="RefSeq" id="WP_074566501.1">
    <property type="nucleotide sequence ID" value="NZ_FNGX01000002.1"/>
</dbReference>
<reference evidence="10 11" key="1">
    <citation type="submission" date="2016-10" db="EMBL/GenBank/DDBJ databases">
        <authorList>
            <person name="de Groot N.N."/>
        </authorList>
    </citation>
    <scope>NUCLEOTIDE SEQUENCE [LARGE SCALE GENOMIC DNA]</scope>
    <source>
        <strain evidence="10 11">Sb09</strain>
    </source>
</reference>
<comment type="subcellular location">
    <subcellularLocation>
        <location evidence="2">Membrane</location>
    </subcellularLocation>
</comment>
<dbReference type="SMART" id="SM00387">
    <property type="entry name" value="HATPase_c"/>
    <property type="match status" value="1"/>
</dbReference>
<evidence type="ECO:0000256" key="2">
    <source>
        <dbReference type="ARBA" id="ARBA00004370"/>
    </source>
</evidence>
<evidence type="ECO:0000256" key="7">
    <source>
        <dbReference type="ARBA" id="ARBA00023012"/>
    </source>
</evidence>
<feature type="domain" description="Histidine kinase" evidence="9">
    <location>
        <begin position="235"/>
        <end position="446"/>
    </location>
</feature>
<dbReference type="PANTHER" id="PTHR45453:SF1">
    <property type="entry name" value="PHOSPHATE REGULON SENSOR PROTEIN PHOR"/>
    <property type="match status" value="1"/>
</dbReference>
<evidence type="ECO:0000313" key="10">
    <source>
        <dbReference type="EMBL" id="SDL44487.1"/>
    </source>
</evidence>
<dbReference type="Proteomes" id="UP000183162">
    <property type="component" value="Unassembled WGS sequence"/>
</dbReference>
<evidence type="ECO:0000256" key="6">
    <source>
        <dbReference type="ARBA" id="ARBA00022777"/>
    </source>
</evidence>
<dbReference type="PRINTS" id="PR01780">
    <property type="entry name" value="LANTIREGPROT"/>
</dbReference>
<dbReference type="GO" id="GO:0005886">
    <property type="term" value="C:plasma membrane"/>
    <property type="evidence" value="ECO:0007669"/>
    <property type="project" value="TreeGrafter"/>
</dbReference>
<dbReference type="SMART" id="SM00388">
    <property type="entry name" value="HisKA"/>
    <property type="match status" value="1"/>
</dbReference>
<dbReference type="Pfam" id="PF02518">
    <property type="entry name" value="HATPase_c"/>
    <property type="match status" value="1"/>
</dbReference>
<dbReference type="AlphaFoldDB" id="A0A1G9K3W0"/>
<dbReference type="SUPFAM" id="SSF55874">
    <property type="entry name" value="ATPase domain of HSP90 chaperone/DNA topoisomerase II/histidine kinase"/>
    <property type="match status" value="1"/>
</dbReference>
<organism evidence="10 11">
    <name type="scientific">Streptococcus equinus</name>
    <name type="common">Streptococcus bovis</name>
    <dbReference type="NCBI Taxonomy" id="1335"/>
    <lineage>
        <taxon>Bacteria</taxon>
        <taxon>Bacillati</taxon>
        <taxon>Bacillota</taxon>
        <taxon>Bacilli</taxon>
        <taxon>Lactobacillales</taxon>
        <taxon>Streptococcaceae</taxon>
        <taxon>Streptococcus</taxon>
    </lineage>
</organism>
<feature type="transmembrane region" description="Helical" evidence="8">
    <location>
        <begin position="146"/>
        <end position="167"/>
    </location>
</feature>
<dbReference type="GO" id="GO:0004721">
    <property type="term" value="F:phosphoprotein phosphatase activity"/>
    <property type="evidence" value="ECO:0007669"/>
    <property type="project" value="TreeGrafter"/>
</dbReference>
<dbReference type="InterPro" id="IPR036097">
    <property type="entry name" value="HisK_dim/P_sf"/>
</dbReference>
<keyword evidence="4" id="KW-0597">Phosphoprotein</keyword>
<dbReference type="EMBL" id="FNGX01000002">
    <property type="protein sequence ID" value="SDL44487.1"/>
    <property type="molecule type" value="Genomic_DNA"/>
</dbReference>
<evidence type="ECO:0000256" key="5">
    <source>
        <dbReference type="ARBA" id="ARBA00022679"/>
    </source>
</evidence>
<evidence type="ECO:0000256" key="4">
    <source>
        <dbReference type="ARBA" id="ARBA00022553"/>
    </source>
</evidence>
<dbReference type="SUPFAM" id="SSF47384">
    <property type="entry name" value="Homodimeric domain of signal transducing histidine kinase"/>
    <property type="match status" value="1"/>
</dbReference>
<feature type="transmembrane region" description="Helical" evidence="8">
    <location>
        <begin position="12"/>
        <end position="37"/>
    </location>
</feature>
<dbReference type="GO" id="GO:0016036">
    <property type="term" value="P:cellular response to phosphate starvation"/>
    <property type="evidence" value="ECO:0007669"/>
    <property type="project" value="TreeGrafter"/>
</dbReference>
<sequence>MTKQYSIKRRVLRCVSEIVIGTVLNIFVLFLLSYVLAMTGQLNSYGSDFKVDIKDSASADMIAKRLNQTTFDYILFEKSSGKISSGKYQREDYGCYRAAFNHARSEDFGTIRYAKFSNSNYVLIVRCPTLPEFVNPRLRHLSFNSFSYLFFLILELILVIWSVSRLLKEFTKNFRLIQEISMNMGQPEVAIKHSQTEMTEFNDILSMLYQKDAELVALLQAERKAKKDLSFQVAALAHDIKTPLTVLKGNLELLEMTGLTKEQLEFLTSANNSIQTFEKYFNDMIHYSRLLVEEKNYQEQICLSEFLEELTTEAKAIMDAQGAEFGVTKRVNSEFFKGNQLNLSRALINILSNAARYSSGHKKVTLSVIEKEDFLIFTVWNNGPAFTKEALESADNLFYTENKGRSNKHYGIGLSFAQAVAKKHHGKLVLQNPPTGGATVSLSIKK</sequence>
<dbReference type="InterPro" id="IPR003661">
    <property type="entry name" value="HisK_dim/P_dom"/>
</dbReference>
<accession>A0A1G9K3W0</accession>
<dbReference type="CDD" id="cd00082">
    <property type="entry name" value="HisKA"/>
    <property type="match status" value="1"/>
</dbReference>
<name>A0A1G9K3W0_STREI</name>
<keyword evidence="8" id="KW-0812">Transmembrane</keyword>
<dbReference type="EC" id="2.7.13.3" evidence="3"/>
<dbReference type="Gene3D" id="1.10.287.130">
    <property type="match status" value="1"/>
</dbReference>
<evidence type="ECO:0000313" key="11">
    <source>
        <dbReference type="Proteomes" id="UP000183162"/>
    </source>
</evidence>
<dbReference type="PANTHER" id="PTHR45453">
    <property type="entry name" value="PHOSPHATE REGULON SENSOR PROTEIN PHOR"/>
    <property type="match status" value="1"/>
</dbReference>
<dbReference type="InterPro" id="IPR008358">
    <property type="entry name" value="Sig_transdc_His_kin/Pase_MprB"/>
</dbReference>
<evidence type="ECO:0000256" key="8">
    <source>
        <dbReference type="SAM" id="Phobius"/>
    </source>
</evidence>
<dbReference type="PROSITE" id="PS50109">
    <property type="entry name" value="HIS_KIN"/>
    <property type="match status" value="1"/>
</dbReference>
<dbReference type="OrthoDB" id="84942at2"/>
<dbReference type="InterPro" id="IPR050351">
    <property type="entry name" value="BphY/WalK/GraS-like"/>
</dbReference>
<dbReference type="InterPro" id="IPR005467">
    <property type="entry name" value="His_kinase_dom"/>
</dbReference>
<gene>
    <name evidence="10" type="ORF">SAMN05216400_0673</name>
</gene>
<evidence type="ECO:0000256" key="3">
    <source>
        <dbReference type="ARBA" id="ARBA00012438"/>
    </source>
</evidence>
<protein>
    <recommendedName>
        <fullName evidence="3">histidine kinase</fullName>
        <ecNumber evidence="3">2.7.13.3</ecNumber>
    </recommendedName>
</protein>
<keyword evidence="6 10" id="KW-0418">Kinase</keyword>
<dbReference type="InterPro" id="IPR003594">
    <property type="entry name" value="HATPase_dom"/>
</dbReference>
<dbReference type="Gene3D" id="3.30.565.10">
    <property type="entry name" value="Histidine kinase-like ATPase, C-terminal domain"/>
    <property type="match status" value="1"/>
</dbReference>
<keyword evidence="8" id="KW-0472">Membrane</keyword>
<keyword evidence="5" id="KW-0808">Transferase</keyword>
<dbReference type="GO" id="GO:0000155">
    <property type="term" value="F:phosphorelay sensor kinase activity"/>
    <property type="evidence" value="ECO:0007669"/>
    <property type="project" value="InterPro"/>
</dbReference>
<keyword evidence="8" id="KW-1133">Transmembrane helix</keyword>
<dbReference type="InterPro" id="IPR036890">
    <property type="entry name" value="HATPase_C_sf"/>
</dbReference>
<evidence type="ECO:0000259" key="9">
    <source>
        <dbReference type="PROSITE" id="PS50109"/>
    </source>
</evidence>
<proteinExistence type="predicted"/>
<keyword evidence="7" id="KW-0902">Two-component regulatory system</keyword>
<dbReference type="Pfam" id="PF00512">
    <property type="entry name" value="HisKA"/>
    <property type="match status" value="1"/>
</dbReference>
<comment type="catalytic activity">
    <reaction evidence="1">
        <text>ATP + protein L-histidine = ADP + protein N-phospho-L-histidine.</text>
        <dbReference type="EC" id="2.7.13.3"/>
    </reaction>
</comment>
<evidence type="ECO:0000256" key="1">
    <source>
        <dbReference type="ARBA" id="ARBA00000085"/>
    </source>
</evidence>